<gene>
    <name evidence="3" type="ORF">PSON_ATCC_30995.1.T0580144</name>
</gene>
<evidence type="ECO:0000259" key="2">
    <source>
        <dbReference type="Pfam" id="PF13529"/>
    </source>
</evidence>
<organism evidence="3 4">
    <name type="scientific">Paramecium sonneborni</name>
    <dbReference type="NCBI Taxonomy" id="65129"/>
    <lineage>
        <taxon>Eukaryota</taxon>
        <taxon>Sar</taxon>
        <taxon>Alveolata</taxon>
        <taxon>Ciliophora</taxon>
        <taxon>Intramacronucleata</taxon>
        <taxon>Oligohymenophorea</taxon>
        <taxon>Peniculida</taxon>
        <taxon>Parameciidae</taxon>
        <taxon>Paramecium</taxon>
    </lineage>
</organism>
<name>A0A8S1NKH9_9CILI</name>
<dbReference type="EMBL" id="CAJJDN010000058">
    <property type="protein sequence ID" value="CAD8091959.1"/>
    <property type="molecule type" value="Genomic_DNA"/>
</dbReference>
<proteinExistence type="predicted"/>
<keyword evidence="1" id="KW-0732">Signal</keyword>
<dbReference type="InterPro" id="IPR039564">
    <property type="entry name" value="Peptidase_C39-like"/>
</dbReference>
<dbReference type="PANTHER" id="PTHR40524:SF1">
    <property type="entry name" value="PEPTIDASE C39-LIKE DOMAIN-CONTAINING PROTEIN"/>
    <property type="match status" value="1"/>
</dbReference>
<comment type="caution">
    <text evidence="3">The sequence shown here is derived from an EMBL/GenBank/DDBJ whole genome shotgun (WGS) entry which is preliminary data.</text>
</comment>
<evidence type="ECO:0000313" key="4">
    <source>
        <dbReference type="Proteomes" id="UP000692954"/>
    </source>
</evidence>
<feature type="domain" description="Peptidase C39-like" evidence="2">
    <location>
        <begin position="19"/>
        <end position="144"/>
    </location>
</feature>
<accession>A0A8S1NKH9</accession>
<dbReference type="PANTHER" id="PTHR40524">
    <property type="entry name" value="PEPTIDASE_C39_2 DOMAIN-CONTAINING PROTEIN"/>
    <property type="match status" value="1"/>
</dbReference>
<dbReference type="AlphaFoldDB" id="A0A8S1NKH9"/>
<dbReference type="Proteomes" id="UP000692954">
    <property type="component" value="Unassembled WGS sequence"/>
</dbReference>
<dbReference type="Pfam" id="PF13529">
    <property type="entry name" value="Peptidase_C39_2"/>
    <property type="match status" value="1"/>
</dbReference>
<reference evidence="3" key="1">
    <citation type="submission" date="2021-01" db="EMBL/GenBank/DDBJ databases">
        <authorList>
            <consortium name="Genoscope - CEA"/>
            <person name="William W."/>
        </authorList>
    </citation>
    <scope>NUCLEOTIDE SEQUENCE</scope>
</reference>
<evidence type="ECO:0000313" key="3">
    <source>
        <dbReference type="EMBL" id="CAD8091959.1"/>
    </source>
</evidence>
<evidence type="ECO:0000256" key="1">
    <source>
        <dbReference type="SAM" id="SignalP"/>
    </source>
</evidence>
<protein>
    <recommendedName>
        <fullName evidence="2">Peptidase C39-like domain-containing protein</fullName>
    </recommendedName>
</protein>
<dbReference type="OrthoDB" id="293230at2759"/>
<feature type="chain" id="PRO_5035935046" description="Peptidase C39-like domain-containing protein" evidence="1">
    <location>
        <begin position="17"/>
        <end position="178"/>
    </location>
</feature>
<keyword evidence="4" id="KW-1185">Reference proteome</keyword>
<feature type="signal peptide" evidence="1">
    <location>
        <begin position="1"/>
        <end position="16"/>
    </location>
</feature>
<sequence length="178" mass="19333">MKQVISVLLIIAIANARSYTLYKQCDATWGKDQLGTSSNTICSAGCLISSVAMMLHTYGVTTDGTTTPRTMNTWLKKNGGYASGDLFVWGSIDKLGFHYQGKFTAAQAKTKFDAGQHIILCVNSGGHYVLMTSYSGDTFNVNDPGYSKTSYPASGITNAAAYTYSKITYFKNHVLNLE</sequence>